<comment type="caution">
    <text evidence="8">The sequence shown here is derived from an EMBL/GenBank/DDBJ whole genome shotgun (WGS) entry which is preliminary data.</text>
</comment>
<evidence type="ECO:0000259" key="7">
    <source>
        <dbReference type="PROSITE" id="PS51782"/>
    </source>
</evidence>
<evidence type="ECO:0000256" key="1">
    <source>
        <dbReference type="ARBA" id="ARBA00001947"/>
    </source>
</evidence>
<evidence type="ECO:0000256" key="3">
    <source>
        <dbReference type="ARBA" id="ARBA00022723"/>
    </source>
</evidence>
<sequence length="500" mass="53388">MRSVVTSSLARFRARNGAAVRRMLVCALALPLAGCLTLITGEPEPNVSAAAIQPPAGRTDPREVTIAEREHPKILANYGGTYEDPQAVLAIARVVGRLVAATDEPWRSYRVTILNSPTVNAFALPGGYVYVTRGLLALATDTSEVAAVIAHEMAHVTARHAIARQEKAEAARVASRVVQDVVRDPDAARLALASTQLSLARFSQVQELQADEIGVATLAKAGYDPSAAARFLKTMASFAAYKSALPAEPDSVDFLSSHPSTPERLRQAVAAAGATGITGGERDRDTYLARLDGLMYGDDPEEGYVRGRDFLHAKLGLGFRVPEGFLLENTARAVLATNAEGTAIRFDGADIPPGASLTSYLKSGWINGLDDASVQTLSINGLPAASASAFTRGYYYHIAVVRFGDGTYRFLFATRSPGAAFNAAFAETVQSFHALTPAEQAGLRPLRIRIETVKAGDTVEGFARRMRFLSRPADLFRILNGLDADTALTPGMRVKVVTES</sequence>
<dbReference type="Pfam" id="PF01435">
    <property type="entry name" value="Peptidase_M48"/>
    <property type="match status" value="1"/>
</dbReference>
<organism evidence="8 9">
    <name type="scientific">Methylobrevis pamukkalensis</name>
    <dbReference type="NCBI Taxonomy" id="1439726"/>
    <lineage>
        <taxon>Bacteria</taxon>
        <taxon>Pseudomonadati</taxon>
        <taxon>Pseudomonadota</taxon>
        <taxon>Alphaproteobacteria</taxon>
        <taxon>Hyphomicrobiales</taxon>
        <taxon>Pleomorphomonadaceae</taxon>
        <taxon>Methylobrevis</taxon>
    </lineage>
</organism>
<dbReference type="PROSITE" id="PS51782">
    <property type="entry name" value="LYSM"/>
    <property type="match status" value="1"/>
</dbReference>
<evidence type="ECO:0000256" key="4">
    <source>
        <dbReference type="ARBA" id="ARBA00022801"/>
    </source>
</evidence>
<dbReference type="CDD" id="cd07324">
    <property type="entry name" value="M48C_Oma1-like"/>
    <property type="match status" value="1"/>
</dbReference>
<dbReference type="GO" id="GO:0051603">
    <property type="term" value="P:proteolysis involved in protein catabolic process"/>
    <property type="evidence" value="ECO:0007669"/>
    <property type="project" value="TreeGrafter"/>
</dbReference>
<dbReference type="PATRIC" id="fig|1439726.3.peg.2969"/>
<dbReference type="PANTHER" id="PTHR22726:SF1">
    <property type="entry name" value="METALLOENDOPEPTIDASE OMA1, MITOCHONDRIAL"/>
    <property type="match status" value="1"/>
</dbReference>
<dbReference type="GO" id="GO:0016020">
    <property type="term" value="C:membrane"/>
    <property type="evidence" value="ECO:0007669"/>
    <property type="project" value="TreeGrafter"/>
</dbReference>
<keyword evidence="5" id="KW-0862">Zinc</keyword>
<name>A0A1E3H0Q3_9HYPH</name>
<keyword evidence="2" id="KW-0645">Protease</keyword>
<evidence type="ECO:0000313" key="9">
    <source>
        <dbReference type="Proteomes" id="UP000094622"/>
    </source>
</evidence>
<evidence type="ECO:0000256" key="2">
    <source>
        <dbReference type="ARBA" id="ARBA00022670"/>
    </source>
</evidence>
<gene>
    <name evidence="8" type="primary">yfgC_1</name>
    <name evidence="8" type="ORF">A6302_02815</name>
</gene>
<dbReference type="CDD" id="cd00118">
    <property type="entry name" value="LysM"/>
    <property type="match status" value="1"/>
</dbReference>
<protein>
    <submittedName>
        <fullName evidence="8">TPR repeat-containing protein YfgC</fullName>
    </submittedName>
</protein>
<dbReference type="AlphaFoldDB" id="A0A1E3H0Q3"/>
<evidence type="ECO:0000256" key="6">
    <source>
        <dbReference type="ARBA" id="ARBA00023049"/>
    </source>
</evidence>
<comment type="cofactor">
    <cofactor evidence="1">
        <name>Zn(2+)</name>
        <dbReference type="ChEBI" id="CHEBI:29105"/>
    </cofactor>
</comment>
<dbReference type="InterPro" id="IPR018392">
    <property type="entry name" value="LysM"/>
</dbReference>
<evidence type="ECO:0000256" key="5">
    <source>
        <dbReference type="ARBA" id="ARBA00022833"/>
    </source>
</evidence>
<keyword evidence="3" id="KW-0479">Metal-binding</keyword>
<dbReference type="InterPro" id="IPR001915">
    <property type="entry name" value="Peptidase_M48"/>
</dbReference>
<keyword evidence="4" id="KW-0378">Hydrolase</keyword>
<keyword evidence="9" id="KW-1185">Reference proteome</keyword>
<feature type="domain" description="LysM" evidence="7">
    <location>
        <begin position="449"/>
        <end position="496"/>
    </location>
</feature>
<proteinExistence type="predicted"/>
<dbReference type="GO" id="GO:0004222">
    <property type="term" value="F:metalloendopeptidase activity"/>
    <property type="evidence" value="ECO:0007669"/>
    <property type="project" value="InterPro"/>
</dbReference>
<evidence type="ECO:0000313" key="8">
    <source>
        <dbReference type="EMBL" id="ODN69880.1"/>
    </source>
</evidence>
<keyword evidence="6" id="KW-0482">Metalloprotease</keyword>
<dbReference type="EMBL" id="MCRJ01000070">
    <property type="protein sequence ID" value="ODN69880.1"/>
    <property type="molecule type" value="Genomic_DNA"/>
</dbReference>
<accession>A0A1E3H0Q3</accession>
<dbReference type="InterPro" id="IPR051156">
    <property type="entry name" value="Mito/Outer_Membr_Metalloprot"/>
</dbReference>
<dbReference type="Gene3D" id="3.30.2010.10">
    <property type="entry name" value="Metalloproteases ('zincins'), catalytic domain"/>
    <property type="match status" value="1"/>
</dbReference>
<reference evidence="8 9" key="1">
    <citation type="submission" date="2016-07" db="EMBL/GenBank/DDBJ databases">
        <title>Draft Genome Sequence of Methylobrevis pamukkalensis PK2.</title>
        <authorList>
            <person name="Vasilenko O.V."/>
            <person name="Doronina N.V."/>
            <person name="Shmareva M.N."/>
            <person name="Tarlachkov S.V."/>
            <person name="Mustakhimov I."/>
            <person name="Trotsenko Y.A."/>
        </authorList>
    </citation>
    <scope>NUCLEOTIDE SEQUENCE [LARGE SCALE GENOMIC DNA]</scope>
    <source>
        <strain evidence="8 9">PK2</strain>
    </source>
</reference>
<dbReference type="Proteomes" id="UP000094622">
    <property type="component" value="Unassembled WGS sequence"/>
</dbReference>
<dbReference type="PANTHER" id="PTHR22726">
    <property type="entry name" value="METALLOENDOPEPTIDASE OMA1"/>
    <property type="match status" value="1"/>
</dbReference>
<dbReference type="GO" id="GO:0046872">
    <property type="term" value="F:metal ion binding"/>
    <property type="evidence" value="ECO:0007669"/>
    <property type="project" value="UniProtKB-KW"/>
</dbReference>